<keyword evidence="2" id="KW-1185">Reference proteome</keyword>
<evidence type="ECO:0000313" key="2">
    <source>
        <dbReference type="Proteomes" id="UP000005237"/>
    </source>
</evidence>
<protein>
    <submittedName>
        <fullName evidence="1">Uncharacterized protein</fullName>
    </submittedName>
</protein>
<evidence type="ECO:0000313" key="1">
    <source>
        <dbReference type="EnsemblMetazoa" id="CJA24527.1"/>
    </source>
</evidence>
<accession>A0A8R1I7D9</accession>
<organism evidence="1 2">
    <name type="scientific">Caenorhabditis japonica</name>
    <dbReference type="NCBI Taxonomy" id="281687"/>
    <lineage>
        <taxon>Eukaryota</taxon>
        <taxon>Metazoa</taxon>
        <taxon>Ecdysozoa</taxon>
        <taxon>Nematoda</taxon>
        <taxon>Chromadorea</taxon>
        <taxon>Rhabditida</taxon>
        <taxon>Rhabditina</taxon>
        <taxon>Rhabditomorpha</taxon>
        <taxon>Rhabditoidea</taxon>
        <taxon>Rhabditidae</taxon>
        <taxon>Peloderinae</taxon>
        <taxon>Caenorhabditis</taxon>
    </lineage>
</organism>
<proteinExistence type="predicted"/>
<dbReference type="AlphaFoldDB" id="A0A8R1I7D9"/>
<dbReference type="EnsemblMetazoa" id="CJA24527.1">
    <property type="protein sequence ID" value="CJA24527.1"/>
    <property type="gene ID" value="WBGene00180099"/>
</dbReference>
<name>A0A8R1I7D9_CAEJA</name>
<sequence length="85" mass="9848">MHTYLASAIITSLLCSGDNDFSNVNNPYPHTVDEAMLNSEQLGEFPEEVLREAMSSSDEHWLVRIYHDTRWKNRRGNELRRPGEV</sequence>
<reference evidence="2" key="1">
    <citation type="submission" date="2010-08" db="EMBL/GenBank/DDBJ databases">
        <authorList>
            <consortium name="Caenorhabditis japonica Sequencing Consortium"/>
            <person name="Wilson R.K."/>
        </authorList>
    </citation>
    <scope>NUCLEOTIDE SEQUENCE [LARGE SCALE GENOMIC DNA]</scope>
    <source>
        <strain evidence="2">DF5081</strain>
    </source>
</reference>
<reference evidence="1" key="2">
    <citation type="submission" date="2022-06" db="UniProtKB">
        <authorList>
            <consortium name="EnsemblMetazoa"/>
        </authorList>
    </citation>
    <scope>IDENTIFICATION</scope>
    <source>
        <strain evidence="1">DF5081</strain>
    </source>
</reference>
<dbReference type="Proteomes" id="UP000005237">
    <property type="component" value="Unassembled WGS sequence"/>
</dbReference>